<gene>
    <name evidence="3" type="primary">LOC102806248</name>
</gene>
<feature type="compositionally biased region" description="Basic and acidic residues" evidence="1">
    <location>
        <begin position="68"/>
        <end position="88"/>
    </location>
</feature>
<evidence type="ECO:0000256" key="1">
    <source>
        <dbReference type="SAM" id="MobiDB-lite"/>
    </source>
</evidence>
<dbReference type="Proteomes" id="UP000694865">
    <property type="component" value="Unplaced"/>
</dbReference>
<protein>
    <submittedName>
        <fullName evidence="3">Uncharacterized protein LOC102806248</fullName>
    </submittedName>
</protein>
<evidence type="ECO:0000313" key="2">
    <source>
        <dbReference type="Proteomes" id="UP000694865"/>
    </source>
</evidence>
<feature type="region of interest" description="Disordered" evidence="1">
    <location>
        <begin position="187"/>
        <end position="214"/>
    </location>
</feature>
<feature type="region of interest" description="Disordered" evidence="1">
    <location>
        <begin position="1"/>
        <end position="31"/>
    </location>
</feature>
<dbReference type="GeneID" id="102806248"/>
<evidence type="ECO:0000313" key="3">
    <source>
        <dbReference type="RefSeq" id="XP_006820711.1"/>
    </source>
</evidence>
<feature type="region of interest" description="Disordered" evidence="1">
    <location>
        <begin position="68"/>
        <end position="92"/>
    </location>
</feature>
<keyword evidence="2" id="KW-1185">Reference proteome</keyword>
<proteinExistence type="predicted"/>
<reference evidence="3" key="1">
    <citation type="submission" date="2025-08" db="UniProtKB">
        <authorList>
            <consortium name="RefSeq"/>
        </authorList>
    </citation>
    <scope>IDENTIFICATION</scope>
    <source>
        <tissue evidence="3">Testes</tissue>
    </source>
</reference>
<dbReference type="RefSeq" id="XP_006820711.1">
    <property type="nucleotide sequence ID" value="XM_006820648.1"/>
</dbReference>
<sequence>MDPETTDTGAMDPETTDTDTMDVEKNDTGAMDTETINTGTIEIETKDTDTIIKTSDNACVYEMPKEHISENSEENHGHKSDDSIHSSENDDNDVYHTVQTSNTKRVFAELGNNSTSTVRKEFSEANHEKRQNSRACWQEYMTHGKTKLTPTSEPHFFLPAEDLESNMKELCHSAPLILSRKLQHNERKLDKSQIPSQRHMLAKRDKTRPHPTAEDTKRIANIFSTKF</sequence>
<organism evidence="2 3">
    <name type="scientific">Saccoglossus kowalevskii</name>
    <name type="common">Acorn worm</name>
    <dbReference type="NCBI Taxonomy" id="10224"/>
    <lineage>
        <taxon>Eukaryota</taxon>
        <taxon>Metazoa</taxon>
        <taxon>Hemichordata</taxon>
        <taxon>Enteropneusta</taxon>
        <taxon>Harrimaniidae</taxon>
        <taxon>Saccoglossus</taxon>
    </lineage>
</organism>
<name>A0ABM0ML20_SACKO</name>
<accession>A0ABM0ML20</accession>